<accession>A0A8J5IG48</accession>
<organism evidence="2 3">
    <name type="scientific">Zingiber officinale</name>
    <name type="common">Ginger</name>
    <name type="synonym">Amomum zingiber</name>
    <dbReference type="NCBI Taxonomy" id="94328"/>
    <lineage>
        <taxon>Eukaryota</taxon>
        <taxon>Viridiplantae</taxon>
        <taxon>Streptophyta</taxon>
        <taxon>Embryophyta</taxon>
        <taxon>Tracheophyta</taxon>
        <taxon>Spermatophyta</taxon>
        <taxon>Magnoliopsida</taxon>
        <taxon>Liliopsida</taxon>
        <taxon>Zingiberales</taxon>
        <taxon>Zingiberaceae</taxon>
        <taxon>Zingiber</taxon>
    </lineage>
</organism>
<reference evidence="2 3" key="1">
    <citation type="submission" date="2020-08" db="EMBL/GenBank/DDBJ databases">
        <title>Plant Genome Project.</title>
        <authorList>
            <person name="Zhang R.-G."/>
        </authorList>
    </citation>
    <scope>NUCLEOTIDE SEQUENCE [LARGE SCALE GENOMIC DNA]</scope>
    <source>
        <tissue evidence="2">Rhizome</tissue>
    </source>
</reference>
<dbReference type="AlphaFoldDB" id="A0A8J5IG48"/>
<feature type="compositionally biased region" description="Low complexity" evidence="1">
    <location>
        <begin position="131"/>
        <end position="144"/>
    </location>
</feature>
<dbReference type="Proteomes" id="UP000734854">
    <property type="component" value="Unassembled WGS sequence"/>
</dbReference>
<dbReference type="OrthoDB" id="666789at2759"/>
<keyword evidence="3" id="KW-1185">Reference proteome</keyword>
<dbReference type="Pfam" id="PF07816">
    <property type="entry name" value="DUF1645"/>
    <property type="match status" value="1"/>
</dbReference>
<comment type="caution">
    <text evidence="2">The sequence shown here is derived from an EMBL/GenBank/DDBJ whole genome shotgun (WGS) entry which is preliminary data.</text>
</comment>
<dbReference type="PANTHER" id="PTHR33095">
    <property type="entry name" value="OS07G0619500 PROTEIN"/>
    <property type="match status" value="1"/>
</dbReference>
<dbReference type="EMBL" id="JACMSC010000002">
    <property type="protein sequence ID" value="KAG6533494.1"/>
    <property type="molecule type" value="Genomic_DNA"/>
</dbReference>
<evidence type="ECO:0000256" key="1">
    <source>
        <dbReference type="SAM" id="MobiDB-lite"/>
    </source>
</evidence>
<feature type="region of interest" description="Disordered" evidence="1">
    <location>
        <begin position="209"/>
        <end position="236"/>
    </location>
</feature>
<gene>
    <name evidence="2" type="ORF">ZIOFF_007366</name>
</gene>
<evidence type="ECO:0000313" key="3">
    <source>
        <dbReference type="Proteomes" id="UP000734854"/>
    </source>
</evidence>
<sequence length="295" mass="32191">MRREEEEEEVAAAVMAEEEENEPFCLAAPSFRAPFVALYESPPLDDGGSDFVFDDDDDFEFVAKDPETRTGLTAEDIFSTRQICPVYPVFGRVVAAEKPCESPVDEETEPGQGTLLQLLMEDRTDNPGPTLSLSSSSSSSSASSRTDELEGVPPASYCVWTRSPSASPSPPRCKKSGSTGSSLRWRLRDLVVGRSQSDGKEKFVFLAAEEKKGKESPSRETKRADPANKKEKADAGAKVVKEAAGMDLVTAHRIFYRKGLPGKGGAGRRSFLPYKRDLIGFFASVNGLARTHHPF</sequence>
<proteinExistence type="predicted"/>
<evidence type="ECO:0000313" key="2">
    <source>
        <dbReference type="EMBL" id="KAG6533494.1"/>
    </source>
</evidence>
<protein>
    <submittedName>
        <fullName evidence="2">Uncharacterized protein</fullName>
    </submittedName>
</protein>
<name>A0A8J5IG48_ZINOF</name>
<dbReference type="PANTHER" id="PTHR33095:SF127">
    <property type="entry name" value="OS05G0578100 PROTEIN"/>
    <property type="match status" value="1"/>
</dbReference>
<feature type="region of interest" description="Disordered" evidence="1">
    <location>
        <begin position="121"/>
        <end position="151"/>
    </location>
</feature>
<dbReference type="InterPro" id="IPR012442">
    <property type="entry name" value="DUF1645_plant"/>
</dbReference>